<sequence>MLPYAYRVRTRTGYGVGTAKNVPGTAKLYRVLLVSLGTAWVRRRYAVGTSWVRFSLDEEEREREGRRRRAVGFDSFGCN</sequence>
<gene>
    <name evidence="1" type="ORF">RHMOL_Rhmol08G0230700</name>
</gene>
<evidence type="ECO:0000313" key="2">
    <source>
        <dbReference type="Proteomes" id="UP001062846"/>
    </source>
</evidence>
<comment type="caution">
    <text evidence="1">The sequence shown here is derived from an EMBL/GenBank/DDBJ whole genome shotgun (WGS) entry which is preliminary data.</text>
</comment>
<proteinExistence type="predicted"/>
<reference evidence="1" key="1">
    <citation type="submission" date="2022-02" db="EMBL/GenBank/DDBJ databases">
        <title>Plant Genome Project.</title>
        <authorList>
            <person name="Zhang R.-G."/>
        </authorList>
    </citation>
    <scope>NUCLEOTIDE SEQUENCE</scope>
    <source>
        <strain evidence="1">AT1</strain>
    </source>
</reference>
<dbReference type="Proteomes" id="UP001062846">
    <property type="component" value="Chromosome 8"/>
</dbReference>
<organism evidence="1 2">
    <name type="scientific">Rhododendron molle</name>
    <name type="common">Chinese azalea</name>
    <name type="synonym">Azalea mollis</name>
    <dbReference type="NCBI Taxonomy" id="49168"/>
    <lineage>
        <taxon>Eukaryota</taxon>
        <taxon>Viridiplantae</taxon>
        <taxon>Streptophyta</taxon>
        <taxon>Embryophyta</taxon>
        <taxon>Tracheophyta</taxon>
        <taxon>Spermatophyta</taxon>
        <taxon>Magnoliopsida</taxon>
        <taxon>eudicotyledons</taxon>
        <taxon>Gunneridae</taxon>
        <taxon>Pentapetalae</taxon>
        <taxon>asterids</taxon>
        <taxon>Ericales</taxon>
        <taxon>Ericaceae</taxon>
        <taxon>Ericoideae</taxon>
        <taxon>Rhodoreae</taxon>
        <taxon>Rhododendron</taxon>
    </lineage>
</organism>
<name>A0ACC0MRC6_RHOML</name>
<dbReference type="EMBL" id="CM046395">
    <property type="protein sequence ID" value="KAI8543596.1"/>
    <property type="molecule type" value="Genomic_DNA"/>
</dbReference>
<keyword evidence="2" id="KW-1185">Reference proteome</keyword>
<protein>
    <submittedName>
        <fullName evidence="1">Uncharacterized protein</fullName>
    </submittedName>
</protein>
<accession>A0ACC0MRC6</accession>
<evidence type="ECO:0000313" key="1">
    <source>
        <dbReference type="EMBL" id="KAI8543596.1"/>
    </source>
</evidence>